<reference evidence="2" key="1">
    <citation type="submission" date="2024-08" db="EMBL/GenBank/DDBJ databases">
        <authorList>
            <person name="Chaddad Z."/>
            <person name="Lamrabet M."/>
            <person name="Bouhnik O."/>
            <person name="Alami S."/>
            <person name="Wipf D."/>
            <person name="Courty P.E."/>
            <person name="Missbah El Idrissi M."/>
        </authorList>
    </citation>
    <scope>NUCLEOTIDE SEQUENCE</scope>
    <source>
        <strain evidence="2">LLZ17</strain>
    </source>
</reference>
<organism evidence="2">
    <name type="scientific">Bradyrhizobium sp. LLZ17</name>
    <dbReference type="NCBI Taxonomy" id="3239388"/>
    <lineage>
        <taxon>Bacteria</taxon>
        <taxon>Pseudomonadati</taxon>
        <taxon>Pseudomonadota</taxon>
        <taxon>Alphaproteobacteria</taxon>
        <taxon>Hyphomicrobiales</taxon>
        <taxon>Nitrobacteraceae</taxon>
        <taxon>Bradyrhizobium</taxon>
    </lineage>
</organism>
<proteinExistence type="predicted"/>
<dbReference type="RefSeq" id="WP_369720287.1">
    <property type="nucleotide sequence ID" value="NZ_CP165734.1"/>
</dbReference>
<dbReference type="EMBL" id="CP165734">
    <property type="protein sequence ID" value="XDV55846.1"/>
    <property type="molecule type" value="Genomic_DNA"/>
</dbReference>
<sequence>MNVLAAALVSYALLSPTGGQVQSTPKMEVVRPSARKPATVTPAKPVESGPCQIGVISLAGDLFSVEKYGALKFLDTYAHTSVAAWGLDELVVSRVRAAAPGSSVRGIPYTRHELTEAGRQRSFFRDYDGNLLRFVQYLANRTRCERYIAVLRRGGTQREFGIGISYHLDARVFLFAMMSARVYDGRTFEIIGDAPAREDDYSALQRALHDELGGPYRILDAAMFPAKPADAVKNLVLRDGVRAMLTKSLDKTLPALLQGPSPSR</sequence>
<dbReference type="AlphaFoldDB" id="A0AB39XEN3"/>
<accession>A0AB39XEN3</accession>
<name>A0AB39XEN3_9BRAD</name>
<evidence type="ECO:0000313" key="2">
    <source>
        <dbReference type="EMBL" id="XDV55846.1"/>
    </source>
</evidence>
<feature type="region of interest" description="Disordered" evidence="1">
    <location>
        <begin position="22"/>
        <end position="45"/>
    </location>
</feature>
<evidence type="ECO:0000256" key="1">
    <source>
        <dbReference type="SAM" id="MobiDB-lite"/>
    </source>
</evidence>
<protein>
    <submittedName>
        <fullName evidence="2">Uncharacterized protein</fullName>
    </submittedName>
</protein>
<gene>
    <name evidence="2" type="ORF">AB8Z38_24275</name>
</gene>